<keyword evidence="1" id="KW-0732">Signal</keyword>
<sequence>MTLRGKMASRFLLSAARIVLTDAEFTRGYSPDFRETFITRENLLKINLKFRSISFIHDILRRPRSFSNVEKWKASEVRLFILYIGLPVLAEFLLEERIEDFALYNVILRLLHDYWDNDKKLGDSIS</sequence>
<protein>
    <submittedName>
        <fullName evidence="2">Uncharacterized protein</fullName>
    </submittedName>
</protein>
<feature type="non-terminal residue" evidence="2">
    <location>
        <position position="126"/>
    </location>
</feature>
<evidence type="ECO:0000313" key="2">
    <source>
        <dbReference type="EMBL" id="CAF3774920.1"/>
    </source>
</evidence>
<accession>A0A818ZV61</accession>
<dbReference type="AlphaFoldDB" id="A0A818ZV61"/>
<comment type="caution">
    <text evidence="2">The sequence shown here is derived from an EMBL/GenBank/DDBJ whole genome shotgun (WGS) entry which is preliminary data.</text>
</comment>
<reference evidence="2" key="1">
    <citation type="submission" date="2021-02" db="EMBL/GenBank/DDBJ databases">
        <authorList>
            <person name="Nowell W R."/>
        </authorList>
    </citation>
    <scope>NUCLEOTIDE SEQUENCE</scope>
</reference>
<dbReference type="EMBL" id="CAJOBE010001790">
    <property type="protein sequence ID" value="CAF3774920.1"/>
    <property type="molecule type" value="Genomic_DNA"/>
</dbReference>
<organism evidence="2 3">
    <name type="scientific">Rotaria sordida</name>
    <dbReference type="NCBI Taxonomy" id="392033"/>
    <lineage>
        <taxon>Eukaryota</taxon>
        <taxon>Metazoa</taxon>
        <taxon>Spiralia</taxon>
        <taxon>Gnathifera</taxon>
        <taxon>Rotifera</taxon>
        <taxon>Eurotatoria</taxon>
        <taxon>Bdelloidea</taxon>
        <taxon>Philodinida</taxon>
        <taxon>Philodinidae</taxon>
        <taxon>Rotaria</taxon>
    </lineage>
</organism>
<evidence type="ECO:0000256" key="1">
    <source>
        <dbReference type="SAM" id="SignalP"/>
    </source>
</evidence>
<dbReference type="Proteomes" id="UP000663874">
    <property type="component" value="Unassembled WGS sequence"/>
</dbReference>
<feature type="chain" id="PRO_5032882991" evidence="1">
    <location>
        <begin position="24"/>
        <end position="126"/>
    </location>
</feature>
<name>A0A818ZV61_9BILA</name>
<proteinExistence type="predicted"/>
<feature type="signal peptide" evidence="1">
    <location>
        <begin position="1"/>
        <end position="23"/>
    </location>
</feature>
<gene>
    <name evidence="2" type="ORF">FNK824_LOCUS13578</name>
</gene>
<evidence type="ECO:0000313" key="3">
    <source>
        <dbReference type="Proteomes" id="UP000663874"/>
    </source>
</evidence>